<dbReference type="GO" id="GO:0050151">
    <property type="term" value="F:oleate hydratase activity"/>
    <property type="evidence" value="ECO:0007669"/>
    <property type="project" value="InterPro"/>
</dbReference>
<organism evidence="1 2">
    <name type="scientific">Aspergillus ellipticus CBS 707.79</name>
    <dbReference type="NCBI Taxonomy" id="1448320"/>
    <lineage>
        <taxon>Eukaryota</taxon>
        <taxon>Fungi</taxon>
        <taxon>Dikarya</taxon>
        <taxon>Ascomycota</taxon>
        <taxon>Pezizomycotina</taxon>
        <taxon>Eurotiomycetes</taxon>
        <taxon>Eurotiomycetidae</taxon>
        <taxon>Eurotiales</taxon>
        <taxon>Aspergillaceae</taxon>
        <taxon>Aspergillus</taxon>
        <taxon>Aspergillus subgen. Circumdati</taxon>
    </lineage>
</organism>
<dbReference type="Gene3D" id="3.50.50.60">
    <property type="entry name" value="FAD/NAD(P)-binding domain"/>
    <property type="match status" value="2"/>
</dbReference>
<dbReference type="AlphaFoldDB" id="A0A319CT94"/>
<dbReference type="GO" id="GO:0006631">
    <property type="term" value="P:fatty acid metabolic process"/>
    <property type="evidence" value="ECO:0007669"/>
    <property type="project" value="InterPro"/>
</dbReference>
<evidence type="ECO:0000313" key="2">
    <source>
        <dbReference type="Proteomes" id="UP000247810"/>
    </source>
</evidence>
<proteinExistence type="predicted"/>
<gene>
    <name evidence="1" type="ORF">BO71DRAFT_340745</name>
</gene>
<dbReference type="InterPro" id="IPR010354">
    <property type="entry name" value="Oleate_hydratase"/>
</dbReference>
<dbReference type="GO" id="GO:0071949">
    <property type="term" value="F:FAD binding"/>
    <property type="evidence" value="ECO:0007669"/>
    <property type="project" value="InterPro"/>
</dbReference>
<name>A0A319CT94_9EURO</name>
<dbReference type="PANTHER" id="PTHR37417">
    <property type="entry name" value="67 KDA MYOSIN-CROSS-REACTIVE ANTIGEN FAMILY PROTEIN (AFU_ORTHOLOGUE AFUA_5G09970)"/>
    <property type="match status" value="1"/>
</dbReference>
<dbReference type="OrthoDB" id="545169at2759"/>
<dbReference type="SUPFAM" id="SSF51905">
    <property type="entry name" value="FAD/NAD(P)-binding domain"/>
    <property type="match status" value="1"/>
</dbReference>
<dbReference type="Gene3D" id="3.30.9.80">
    <property type="match status" value="1"/>
</dbReference>
<dbReference type="Proteomes" id="UP000247810">
    <property type="component" value="Unassembled WGS sequence"/>
</dbReference>
<reference evidence="1 2" key="1">
    <citation type="submission" date="2018-02" db="EMBL/GenBank/DDBJ databases">
        <title>The genomes of Aspergillus section Nigri reveals drivers in fungal speciation.</title>
        <authorList>
            <consortium name="DOE Joint Genome Institute"/>
            <person name="Vesth T.C."/>
            <person name="Nybo J."/>
            <person name="Theobald S."/>
            <person name="Brandl J."/>
            <person name="Frisvad J.C."/>
            <person name="Nielsen K.F."/>
            <person name="Lyhne E.K."/>
            <person name="Kogle M.E."/>
            <person name="Kuo A."/>
            <person name="Riley R."/>
            <person name="Clum A."/>
            <person name="Nolan M."/>
            <person name="Lipzen A."/>
            <person name="Salamov A."/>
            <person name="Henrissat B."/>
            <person name="Wiebenga A."/>
            <person name="De vries R.P."/>
            <person name="Grigoriev I.V."/>
            <person name="Mortensen U.H."/>
            <person name="Andersen M.R."/>
            <person name="Baker S.E."/>
        </authorList>
    </citation>
    <scope>NUCLEOTIDE SEQUENCE [LARGE SCALE GENOMIC DNA]</scope>
    <source>
        <strain evidence="1 2">CBS 707.79</strain>
    </source>
</reference>
<dbReference type="EMBL" id="KZ826214">
    <property type="protein sequence ID" value="PYH87561.1"/>
    <property type="molecule type" value="Genomic_DNA"/>
</dbReference>
<dbReference type="Pfam" id="PF06100">
    <property type="entry name" value="MCRA"/>
    <property type="match status" value="1"/>
</dbReference>
<sequence length="563" mass="61275">MNPIKQTIHIAKPSRSNGPAKRDPATTQAWLIGGGIASLSAAVHLIHDANVTPTHIHILDEHAKAGGGIKSCGNADDGYVLYTGSLPYFHDRCVEELLALVPSVENPEQSLLDTIKDSDQKGAHKQKSTTRLICQGKDGPECVHITSLQIGPKYRMELMRIMLENERALGDGCIKDYFDEAFFKTNFWIQWSTTFALQPWHSVAEFRRCLCKHLADIEHLNDVKPLDRTKYAVYESIILPIKNYLERLGVNFHFHTQVTKLQTNPGSPQTITQILLTDTDTETSPADPATPNPIEVSPTDLVLVTLGSTNSGTQTGTNTTPPPSPPADFLTSPLSSWTLWTTLTSPSPSPTIYGTPTPFHTHIPETTLCTFTTTLKSTDFLTRYSTLTSSNPGTGALLTLASSPWLLSISVPAQPICPNQHPATDIIWGYGLHPFEPGTFVRKPMTECTGQEIASELLQHLNFPVADLLPHSITIPCVMPLATAPMLPRKPGQRPDVVAGRPGSGNLGLVGQFVELPDDTTLSMEYSVRGARVAVDSLMGVGGQPPKIERHLLLSVFDLLGGA</sequence>
<protein>
    <submittedName>
        <fullName evidence="1">67 kDa myosin-cross-reactive antigen like protein</fullName>
    </submittedName>
</protein>
<dbReference type="VEuPathDB" id="FungiDB:BO71DRAFT_340745"/>
<accession>A0A319CT94</accession>
<evidence type="ECO:0000313" key="1">
    <source>
        <dbReference type="EMBL" id="PYH87561.1"/>
    </source>
</evidence>
<dbReference type="PANTHER" id="PTHR37417:SF4">
    <property type="entry name" value="67 KDA MYOSIN-CROSS-REACTIVE ANTIGEN FAMILY PROTEIN (AFU_ORTHOLOGUE AFUA_3G03570)"/>
    <property type="match status" value="1"/>
</dbReference>
<dbReference type="InterPro" id="IPR036188">
    <property type="entry name" value="FAD/NAD-bd_sf"/>
</dbReference>
<keyword evidence="2" id="KW-1185">Reference proteome</keyword>
<dbReference type="STRING" id="1448320.A0A319CT94"/>